<protein>
    <submittedName>
        <fullName evidence="2">Uncharacterized protein</fullName>
    </submittedName>
</protein>
<accession>A0A640UQN6</accession>
<sequence length="151" mass="15696">MAGEDCHVHGRAAKGERGGAGGEQARAPEGCGNEARDQKGGGGEGRGDNGCGEKGQGLHGRPPERHAGGGSDPRMPSWEAMGGDGGHARMRVGTCPTAWWPRCGSPCARPAPCAARLRRHDTRDAAHSERVPCVISPSPDVTKRLGTGCWR</sequence>
<evidence type="ECO:0000313" key="2">
    <source>
        <dbReference type="EMBL" id="GFE37790.1"/>
    </source>
</evidence>
<organism evidence="2 3">
    <name type="scientific">Streptomyces tubercidicus</name>
    <dbReference type="NCBI Taxonomy" id="47759"/>
    <lineage>
        <taxon>Bacteria</taxon>
        <taxon>Bacillati</taxon>
        <taxon>Actinomycetota</taxon>
        <taxon>Actinomycetes</taxon>
        <taxon>Kitasatosporales</taxon>
        <taxon>Streptomycetaceae</taxon>
        <taxon>Streptomyces</taxon>
    </lineage>
</organism>
<comment type="caution">
    <text evidence="2">The sequence shown here is derived from an EMBL/GenBank/DDBJ whole genome shotgun (WGS) entry which is preliminary data.</text>
</comment>
<reference evidence="2 3" key="1">
    <citation type="submission" date="2019-12" db="EMBL/GenBank/DDBJ databases">
        <title>Whole genome shotgun sequence of Streptomyces tubercidicus NBRC 13090.</title>
        <authorList>
            <person name="Ichikawa N."/>
            <person name="Kimura A."/>
            <person name="Kitahashi Y."/>
            <person name="Komaki H."/>
            <person name="Tamura T."/>
        </authorList>
    </citation>
    <scope>NUCLEOTIDE SEQUENCE [LARGE SCALE GENOMIC DNA]</scope>
    <source>
        <strain evidence="2 3">NBRC 13090</strain>
    </source>
</reference>
<keyword evidence="3" id="KW-1185">Reference proteome</keyword>
<feature type="compositionally biased region" description="Basic and acidic residues" evidence="1">
    <location>
        <begin position="1"/>
        <end position="17"/>
    </location>
</feature>
<feature type="region of interest" description="Disordered" evidence="1">
    <location>
        <begin position="1"/>
        <end position="85"/>
    </location>
</feature>
<dbReference type="Proteomes" id="UP000431826">
    <property type="component" value="Unassembled WGS sequence"/>
</dbReference>
<name>A0A640UQN6_9ACTN</name>
<evidence type="ECO:0000313" key="3">
    <source>
        <dbReference type="Proteomes" id="UP000431826"/>
    </source>
</evidence>
<evidence type="ECO:0000256" key="1">
    <source>
        <dbReference type="SAM" id="MobiDB-lite"/>
    </source>
</evidence>
<dbReference type="AlphaFoldDB" id="A0A640UQN6"/>
<proteinExistence type="predicted"/>
<gene>
    <name evidence="2" type="ORF">Stube_24630</name>
</gene>
<dbReference type="EMBL" id="BLIR01000001">
    <property type="protein sequence ID" value="GFE37790.1"/>
    <property type="molecule type" value="Genomic_DNA"/>
</dbReference>
<feature type="compositionally biased region" description="Gly residues" evidence="1">
    <location>
        <begin position="40"/>
        <end position="58"/>
    </location>
</feature>